<dbReference type="AlphaFoldDB" id="A0A9W6DDF3"/>
<dbReference type="GO" id="GO:0046872">
    <property type="term" value="F:metal ion binding"/>
    <property type="evidence" value="ECO:0007669"/>
    <property type="project" value="UniProtKB-KW"/>
</dbReference>
<evidence type="ECO:0000256" key="9">
    <source>
        <dbReference type="ARBA" id="ARBA00023014"/>
    </source>
</evidence>
<feature type="domain" description="NADH:flavin oxidoreductase/NADH oxidase N-terminal" evidence="10">
    <location>
        <begin position="5"/>
        <end position="359"/>
    </location>
</feature>
<protein>
    <submittedName>
        <fullName evidence="12">NADH oxidase</fullName>
    </submittedName>
</protein>
<dbReference type="Gene3D" id="3.50.50.60">
    <property type="entry name" value="FAD/NAD(P)-binding domain"/>
    <property type="match status" value="1"/>
</dbReference>
<evidence type="ECO:0000256" key="8">
    <source>
        <dbReference type="ARBA" id="ARBA00023004"/>
    </source>
</evidence>
<dbReference type="PANTHER" id="PTHR42917">
    <property type="entry name" value="2,4-DIENOYL-COA REDUCTASE"/>
    <property type="match status" value="1"/>
</dbReference>
<evidence type="ECO:0000256" key="5">
    <source>
        <dbReference type="ARBA" id="ARBA00022643"/>
    </source>
</evidence>
<dbReference type="CDD" id="cd02803">
    <property type="entry name" value="OYE_like_FMN_family"/>
    <property type="match status" value="1"/>
</dbReference>
<proteinExistence type="inferred from homology"/>
<dbReference type="SUPFAM" id="SSF51395">
    <property type="entry name" value="FMN-linked oxidoreductases"/>
    <property type="match status" value="1"/>
</dbReference>
<keyword evidence="6" id="KW-0479">Metal-binding</keyword>
<dbReference type="PANTHER" id="PTHR42917:SF2">
    <property type="entry name" value="2,4-DIENOYL-COA REDUCTASE [(2E)-ENOYL-COA-PRODUCING]"/>
    <property type="match status" value="1"/>
</dbReference>
<keyword evidence="8" id="KW-0408">Iron</keyword>
<keyword evidence="9" id="KW-0411">Iron-sulfur</keyword>
<comment type="cofactor">
    <cofactor evidence="1">
        <name>FMN</name>
        <dbReference type="ChEBI" id="CHEBI:58210"/>
    </cofactor>
</comment>
<dbReference type="SUPFAM" id="SSF51905">
    <property type="entry name" value="FAD/NAD(P)-binding domain"/>
    <property type="match status" value="1"/>
</dbReference>
<evidence type="ECO:0000256" key="7">
    <source>
        <dbReference type="ARBA" id="ARBA00023002"/>
    </source>
</evidence>
<feature type="domain" description="FAD/NAD(P)-binding" evidence="11">
    <location>
        <begin position="408"/>
        <end position="634"/>
    </location>
</feature>
<dbReference type="InterPro" id="IPR001155">
    <property type="entry name" value="OxRdtase_FMN_N"/>
</dbReference>
<gene>
    <name evidence="12" type="ORF">SH1V18_05300</name>
</gene>
<dbReference type="GO" id="GO:0016491">
    <property type="term" value="F:oxidoreductase activity"/>
    <property type="evidence" value="ECO:0007669"/>
    <property type="project" value="UniProtKB-KW"/>
</dbReference>
<dbReference type="Pfam" id="PF07992">
    <property type="entry name" value="Pyr_redox_2"/>
    <property type="match status" value="1"/>
</dbReference>
<evidence type="ECO:0000256" key="4">
    <source>
        <dbReference type="ARBA" id="ARBA00022630"/>
    </source>
</evidence>
<accession>A0A9W6DDF3</accession>
<dbReference type="InterPro" id="IPR051793">
    <property type="entry name" value="NADH:flavin_oxidoreductase"/>
</dbReference>
<comment type="cofactor">
    <cofactor evidence="2">
        <name>[4Fe-4S] cluster</name>
        <dbReference type="ChEBI" id="CHEBI:49883"/>
    </cofactor>
</comment>
<organism evidence="12 13">
    <name type="scientific">Vallitalea longa</name>
    <dbReference type="NCBI Taxonomy" id="2936439"/>
    <lineage>
        <taxon>Bacteria</taxon>
        <taxon>Bacillati</taxon>
        <taxon>Bacillota</taxon>
        <taxon>Clostridia</taxon>
        <taxon>Lachnospirales</taxon>
        <taxon>Vallitaleaceae</taxon>
        <taxon>Vallitalea</taxon>
    </lineage>
</organism>
<evidence type="ECO:0000259" key="11">
    <source>
        <dbReference type="Pfam" id="PF07992"/>
    </source>
</evidence>
<keyword evidence="4" id="KW-0285">Flavoprotein</keyword>
<dbReference type="Gene3D" id="3.40.50.720">
    <property type="entry name" value="NAD(P)-binding Rossmann-like Domain"/>
    <property type="match status" value="1"/>
</dbReference>
<dbReference type="EMBL" id="BRLB01000001">
    <property type="protein sequence ID" value="GKX28050.1"/>
    <property type="molecule type" value="Genomic_DNA"/>
</dbReference>
<reference evidence="12" key="1">
    <citation type="submission" date="2022-06" db="EMBL/GenBank/DDBJ databases">
        <title>Vallitalea longa sp. nov., an anaerobic bacterium isolated from marine sediment.</title>
        <authorList>
            <person name="Hirano S."/>
            <person name="Terahara T."/>
            <person name="Mori K."/>
            <person name="Hamada M."/>
            <person name="Matsumoto R."/>
            <person name="Kobayashi T."/>
        </authorList>
    </citation>
    <scope>NUCLEOTIDE SEQUENCE</scope>
    <source>
        <strain evidence="12">SH18-1</strain>
    </source>
</reference>
<name>A0A9W6DDF3_9FIRM</name>
<sequence>MNYEKLLKPGKIGNLELRNRTIMPGMGTNLAGADGTVSDVIVNYYARRANGGVGMIITEVCAPEPEGCVIPGEIELTSRKFMPGASRIPHAVHSGGAKICLQLAHGGCFSSESVTGVQPKSPSGIGTFRLPNDTPREMTIEEIKDLIEKYGLAAQRARQCGFDAVELHGAHGYMPLQFLSAYTNRRTDEYGGSLKNRAKFALETIKSIKEHAGEDFPLIYRMSAEECVPNGVTIDEAVVFAKWVQEAGADAINVSAGTWDSKFDDYNAVMNGEASPEGKNLSNGVATSMWVPPNYTKRGTLVHLAAEVKKHVEIPVIAAAGISPEMGEEVLEKKDADFICIGRQIIADPDYVQKLADGKAETIRRCLRCNDCLGEVNKSCGISCAVNPEAGKEYEGYTYVVPTDSKRRVAVVGAGPAGLQAALTASERGHDVTLFEKNNRLGGALYYVSLPDFKQDYREYTNYIINAVENSDINIETGTDVTTELLVNKGFDTVIVATGATTFIPHIKGTDDTTILDPLKVLDGDIPDGTDITICGAGLVGCEVAMFLAEKGKKVTMVDLTPEPAMGLTMSTKWVLNSKLAELGVEVKVKHRIEEMTGKYVKCSVNGKEVDFSSDAVICALGLRSNRNLLEDLRKNSKGITIVPVGDVNRPRKIMQAVHEGFHAARII</sequence>
<dbReference type="PRINTS" id="PR00368">
    <property type="entry name" value="FADPNR"/>
</dbReference>
<dbReference type="Proteomes" id="UP001144256">
    <property type="component" value="Unassembled WGS sequence"/>
</dbReference>
<evidence type="ECO:0000256" key="2">
    <source>
        <dbReference type="ARBA" id="ARBA00001966"/>
    </source>
</evidence>
<keyword evidence="13" id="KW-1185">Reference proteome</keyword>
<dbReference type="InterPro" id="IPR023753">
    <property type="entry name" value="FAD/NAD-binding_dom"/>
</dbReference>
<keyword evidence="5" id="KW-0288">FMN</keyword>
<dbReference type="InterPro" id="IPR013785">
    <property type="entry name" value="Aldolase_TIM"/>
</dbReference>
<dbReference type="InterPro" id="IPR036188">
    <property type="entry name" value="FAD/NAD-bd_sf"/>
</dbReference>
<keyword evidence="7" id="KW-0560">Oxidoreductase</keyword>
<dbReference type="Gene3D" id="3.20.20.70">
    <property type="entry name" value="Aldolase class I"/>
    <property type="match status" value="1"/>
</dbReference>
<evidence type="ECO:0000256" key="3">
    <source>
        <dbReference type="ARBA" id="ARBA00011048"/>
    </source>
</evidence>
<evidence type="ECO:0000313" key="13">
    <source>
        <dbReference type="Proteomes" id="UP001144256"/>
    </source>
</evidence>
<dbReference type="GO" id="GO:0010181">
    <property type="term" value="F:FMN binding"/>
    <property type="evidence" value="ECO:0007669"/>
    <property type="project" value="InterPro"/>
</dbReference>
<dbReference type="GO" id="GO:0051536">
    <property type="term" value="F:iron-sulfur cluster binding"/>
    <property type="evidence" value="ECO:0007669"/>
    <property type="project" value="UniProtKB-KW"/>
</dbReference>
<comment type="caution">
    <text evidence="12">The sequence shown here is derived from an EMBL/GenBank/DDBJ whole genome shotgun (WGS) entry which is preliminary data.</text>
</comment>
<evidence type="ECO:0000259" key="10">
    <source>
        <dbReference type="Pfam" id="PF00724"/>
    </source>
</evidence>
<evidence type="ECO:0000313" key="12">
    <source>
        <dbReference type="EMBL" id="GKX28050.1"/>
    </source>
</evidence>
<evidence type="ECO:0000256" key="1">
    <source>
        <dbReference type="ARBA" id="ARBA00001917"/>
    </source>
</evidence>
<dbReference type="Pfam" id="PF00724">
    <property type="entry name" value="Oxidored_FMN"/>
    <property type="match status" value="1"/>
</dbReference>
<evidence type="ECO:0000256" key="6">
    <source>
        <dbReference type="ARBA" id="ARBA00022723"/>
    </source>
</evidence>
<dbReference type="PRINTS" id="PR00469">
    <property type="entry name" value="PNDRDTASEII"/>
</dbReference>
<comment type="similarity">
    <text evidence="3">In the N-terminal section; belongs to the NADH:flavin oxidoreductase/NADH oxidase family.</text>
</comment>
<dbReference type="RefSeq" id="WP_281811964.1">
    <property type="nucleotide sequence ID" value="NZ_BRLB01000001.1"/>
</dbReference>